<keyword evidence="3" id="KW-1185">Reference proteome</keyword>
<dbReference type="EMBL" id="KZ293443">
    <property type="protein sequence ID" value="PBK65846.1"/>
    <property type="molecule type" value="Genomic_DNA"/>
</dbReference>
<feature type="region of interest" description="Disordered" evidence="1">
    <location>
        <begin position="1"/>
        <end position="68"/>
    </location>
</feature>
<dbReference type="Proteomes" id="UP000218334">
    <property type="component" value="Unassembled WGS sequence"/>
</dbReference>
<sequence length="286" mass="31998">MRGRRNHLNRQRTRERQNHLTHQRKQIAVLRQRNQTTAFPRRRKQRMARARRNHLTPRRRQTTAILRRRKQRNPMVQVQALVLVLETKPSTGTDKPQTGPTTGTGTGTQPQTDASGDLVDSQGAKLSVGSKYKIRFADGTELGPGHLGLGYSMGGITLVSPRKSNSGAVFQFSLETGVTDKTWKSGKVGFIGGKYSELDGRSVTKYISLSTPGDKEVLAFWTYEDVQKRTGNSYGFIAKQMPNRRIALYARDQKRNECGLTVVGDIIIKDRSNLGVALDCTFVKIA</sequence>
<evidence type="ECO:0000313" key="2">
    <source>
        <dbReference type="EMBL" id="PBK65846.1"/>
    </source>
</evidence>
<reference evidence="3" key="1">
    <citation type="journal article" date="2017" name="Nat. Ecol. Evol.">
        <title>Genome expansion and lineage-specific genetic innovations in the forest pathogenic fungi Armillaria.</title>
        <authorList>
            <person name="Sipos G."/>
            <person name="Prasanna A.N."/>
            <person name="Walter M.C."/>
            <person name="O'Connor E."/>
            <person name="Balint B."/>
            <person name="Krizsan K."/>
            <person name="Kiss B."/>
            <person name="Hess J."/>
            <person name="Varga T."/>
            <person name="Slot J."/>
            <person name="Riley R."/>
            <person name="Boka B."/>
            <person name="Rigling D."/>
            <person name="Barry K."/>
            <person name="Lee J."/>
            <person name="Mihaltcheva S."/>
            <person name="LaButti K."/>
            <person name="Lipzen A."/>
            <person name="Waldron R."/>
            <person name="Moloney N.M."/>
            <person name="Sperisen C."/>
            <person name="Kredics L."/>
            <person name="Vagvoelgyi C."/>
            <person name="Patrignani A."/>
            <person name="Fitzpatrick D."/>
            <person name="Nagy I."/>
            <person name="Doyle S."/>
            <person name="Anderson J.B."/>
            <person name="Grigoriev I.V."/>
            <person name="Gueldener U."/>
            <person name="Muensterkoetter M."/>
            <person name="Nagy L.G."/>
        </authorList>
    </citation>
    <scope>NUCLEOTIDE SEQUENCE [LARGE SCALE GENOMIC DNA]</scope>
    <source>
        <strain evidence="3">28-4</strain>
    </source>
</reference>
<feature type="compositionally biased region" description="Basic residues" evidence="1">
    <location>
        <begin position="1"/>
        <end position="11"/>
    </location>
</feature>
<gene>
    <name evidence="2" type="ORF">ARMSODRAFT_376525</name>
</gene>
<proteinExistence type="predicted"/>
<name>A0A2H3BRY0_9AGAR</name>
<feature type="region of interest" description="Disordered" evidence="1">
    <location>
        <begin position="87"/>
        <end position="119"/>
    </location>
</feature>
<organism evidence="2 3">
    <name type="scientific">Armillaria solidipes</name>
    <dbReference type="NCBI Taxonomy" id="1076256"/>
    <lineage>
        <taxon>Eukaryota</taxon>
        <taxon>Fungi</taxon>
        <taxon>Dikarya</taxon>
        <taxon>Basidiomycota</taxon>
        <taxon>Agaricomycotina</taxon>
        <taxon>Agaricomycetes</taxon>
        <taxon>Agaricomycetidae</taxon>
        <taxon>Agaricales</taxon>
        <taxon>Marasmiineae</taxon>
        <taxon>Physalacriaceae</taxon>
        <taxon>Armillaria</taxon>
    </lineage>
</organism>
<evidence type="ECO:0000313" key="3">
    <source>
        <dbReference type="Proteomes" id="UP000218334"/>
    </source>
</evidence>
<evidence type="ECO:0000256" key="1">
    <source>
        <dbReference type="SAM" id="MobiDB-lite"/>
    </source>
</evidence>
<feature type="compositionally biased region" description="Low complexity" evidence="1">
    <location>
        <begin position="91"/>
        <end position="112"/>
    </location>
</feature>
<feature type="compositionally biased region" description="Basic residues" evidence="1">
    <location>
        <begin position="40"/>
        <end position="68"/>
    </location>
</feature>
<dbReference type="AlphaFoldDB" id="A0A2H3BRY0"/>
<protein>
    <submittedName>
        <fullName evidence="2">Uncharacterized protein</fullName>
    </submittedName>
</protein>
<accession>A0A2H3BRY0</accession>